<organism evidence="1 2">
    <name type="scientific">Rhodopirellula maiorica SM1</name>
    <dbReference type="NCBI Taxonomy" id="1265738"/>
    <lineage>
        <taxon>Bacteria</taxon>
        <taxon>Pseudomonadati</taxon>
        <taxon>Planctomycetota</taxon>
        <taxon>Planctomycetia</taxon>
        <taxon>Pirellulales</taxon>
        <taxon>Pirellulaceae</taxon>
        <taxon>Novipirellula</taxon>
    </lineage>
</organism>
<keyword evidence="2" id="KW-1185">Reference proteome</keyword>
<sequence>MHRKNAEMMTKVDNVTKALSMVAEVKPPSVPAVHSKDDVDANALLIAEKIAEQLIGDNIGRAEIVPQGLRCTFFDKEKDFGIMNHTYRNVRHTHVIARPKDRRYPFHGSIPKKGQQIIDTLCEAGLQRQIRIVTGDLIGEDVRKVKEWKERTAFGSFIDSSGAAILAGAAAVGTAIVTGGAALAALPATFAADPCILVGDLCLYGWVD</sequence>
<dbReference type="EMBL" id="ANOG01000507">
    <property type="protein sequence ID" value="EMI19558.1"/>
    <property type="molecule type" value="Genomic_DNA"/>
</dbReference>
<name>M5RJR0_9BACT</name>
<accession>M5RJR0</accession>
<protein>
    <submittedName>
        <fullName evidence="1">Uncharacterized protein</fullName>
    </submittedName>
</protein>
<dbReference type="PATRIC" id="fig|1265738.3.peg.3519"/>
<proteinExistence type="predicted"/>
<dbReference type="Proteomes" id="UP000011991">
    <property type="component" value="Unassembled WGS sequence"/>
</dbReference>
<evidence type="ECO:0000313" key="1">
    <source>
        <dbReference type="EMBL" id="EMI19558.1"/>
    </source>
</evidence>
<reference evidence="1 2" key="1">
    <citation type="journal article" date="2013" name="Mar. Genomics">
        <title>Expression of sulfatases in Rhodopirellula baltica and the diversity of sulfatases in the genus Rhodopirellula.</title>
        <authorList>
            <person name="Wegner C.E."/>
            <person name="Richter-Heitmann T."/>
            <person name="Klindworth A."/>
            <person name="Klockow C."/>
            <person name="Richter M."/>
            <person name="Achstetter T."/>
            <person name="Glockner F.O."/>
            <person name="Harder J."/>
        </authorList>
    </citation>
    <scope>NUCLEOTIDE SEQUENCE [LARGE SCALE GENOMIC DNA]</scope>
    <source>
        <strain evidence="1 2">SM1</strain>
    </source>
</reference>
<dbReference type="AlphaFoldDB" id="M5RJR0"/>
<comment type="caution">
    <text evidence="1">The sequence shown here is derived from an EMBL/GenBank/DDBJ whole genome shotgun (WGS) entry which is preliminary data.</text>
</comment>
<gene>
    <name evidence="1" type="ORF">RMSM_03518</name>
</gene>
<evidence type="ECO:0000313" key="2">
    <source>
        <dbReference type="Proteomes" id="UP000011991"/>
    </source>
</evidence>